<dbReference type="EMBL" id="JAODUP010001991">
    <property type="protein sequence ID" value="KAK2139148.1"/>
    <property type="molecule type" value="Genomic_DNA"/>
</dbReference>
<dbReference type="AlphaFoldDB" id="A0AAD9MP40"/>
<keyword evidence="1" id="KW-0479">Metal-binding</keyword>
<proteinExistence type="predicted"/>
<comment type="caution">
    <text evidence="7">The sequence shown here is derived from an EMBL/GenBank/DDBJ whole genome shotgun (WGS) entry which is preliminary data.</text>
</comment>
<feature type="domain" description="B box-type" evidence="6">
    <location>
        <begin position="150"/>
        <end position="190"/>
    </location>
</feature>
<keyword evidence="2 4" id="KW-0863">Zinc-finger</keyword>
<feature type="domain" description="RING-type" evidence="5">
    <location>
        <begin position="16"/>
        <end position="66"/>
    </location>
</feature>
<dbReference type="InterPro" id="IPR000315">
    <property type="entry name" value="Znf_B-box"/>
</dbReference>
<dbReference type="Gene3D" id="2.120.10.30">
    <property type="entry name" value="TolB, C-terminal domain"/>
    <property type="match status" value="1"/>
</dbReference>
<dbReference type="SMART" id="SM00184">
    <property type="entry name" value="RING"/>
    <property type="match status" value="1"/>
</dbReference>
<evidence type="ECO:0000256" key="1">
    <source>
        <dbReference type="ARBA" id="ARBA00022723"/>
    </source>
</evidence>
<dbReference type="InterPro" id="IPR001841">
    <property type="entry name" value="Znf_RING"/>
</dbReference>
<dbReference type="InterPro" id="IPR017907">
    <property type="entry name" value="Znf_RING_CS"/>
</dbReference>
<dbReference type="PANTHER" id="PTHR25462:SF296">
    <property type="entry name" value="MEIOTIC P26, ISOFORM F"/>
    <property type="match status" value="1"/>
</dbReference>
<protein>
    <submittedName>
        <fullName evidence="7">Uncharacterized protein</fullName>
    </submittedName>
</protein>
<dbReference type="InterPro" id="IPR011042">
    <property type="entry name" value="6-blade_b-propeller_TolB-like"/>
</dbReference>
<feature type="domain" description="B box-type" evidence="6">
    <location>
        <begin position="97"/>
        <end position="145"/>
    </location>
</feature>
<evidence type="ECO:0000313" key="8">
    <source>
        <dbReference type="Proteomes" id="UP001208570"/>
    </source>
</evidence>
<evidence type="ECO:0000313" key="7">
    <source>
        <dbReference type="EMBL" id="KAK2139148.1"/>
    </source>
</evidence>
<dbReference type="Proteomes" id="UP001208570">
    <property type="component" value="Unassembled WGS sequence"/>
</dbReference>
<evidence type="ECO:0000256" key="3">
    <source>
        <dbReference type="ARBA" id="ARBA00022833"/>
    </source>
</evidence>
<dbReference type="Pfam" id="PF14634">
    <property type="entry name" value="zf-RING_5"/>
    <property type="match status" value="1"/>
</dbReference>
<dbReference type="PROSITE" id="PS50119">
    <property type="entry name" value="ZF_BBOX"/>
    <property type="match status" value="2"/>
</dbReference>
<keyword evidence="3" id="KW-0862">Zinc</keyword>
<evidence type="ECO:0000256" key="4">
    <source>
        <dbReference type="PROSITE-ProRule" id="PRU00024"/>
    </source>
</evidence>
<organism evidence="7 8">
    <name type="scientific">Paralvinella palmiformis</name>
    <dbReference type="NCBI Taxonomy" id="53620"/>
    <lineage>
        <taxon>Eukaryota</taxon>
        <taxon>Metazoa</taxon>
        <taxon>Spiralia</taxon>
        <taxon>Lophotrochozoa</taxon>
        <taxon>Annelida</taxon>
        <taxon>Polychaeta</taxon>
        <taxon>Sedentaria</taxon>
        <taxon>Canalipalpata</taxon>
        <taxon>Terebellida</taxon>
        <taxon>Terebelliformia</taxon>
        <taxon>Alvinellidae</taxon>
        <taxon>Paralvinella</taxon>
    </lineage>
</organism>
<evidence type="ECO:0000259" key="5">
    <source>
        <dbReference type="PROSITE" id="PS50089"/>
    </source>
</evidence>
<name>A0AAD9MP40_9ANNE</name>
<dbReference type="PROSITE" id="PS00518">
    <property type="entry name" value="ZF_RING_1"/>
    <property type="match status" value="1"/>
</dbReference>
<evidence type="ECO:0000256" key="2">
    <source>
        <dbReference type="ARBA" id="ARBA00022771"/>
    </source>
</evidence>
<dbReference type="Pfam" id="PF00643">
    <property type="entry name" value="zf-B_box"/>
    <property type="match status" value="1"/>
</dbReference>
<dbReference type="SUPFAM" id="SSF101898">
    <property type="entry name" value="NHL repeat"/>
    <property type="match status" value="1"/>
</dbReference>
<keyword evidence="8" id="KW-1185">Reference proteome</keyword>
<dbReference type="SUPFAM" id="SSF57850">
    <property type="entry name" value="RING/U-box"/>
    <property type="match status" value="1"/>
</dbReference>
<dbReference type="Gene3D" id="3.30.160.60">
    <property type="entry name" value="Classic Zinc Finger"/>
    <property type="match status" value="1"/>
</dbReference>
<evidence type="ECO:0000259" key="6">
    <source>
        <dbReference type="PROSITE" id="PS50119"/>
    </source>
</evidence>
<sequence>MATGGIYEEISDITSCEICFEPLEQRKPRMLSCLHVFCEDCLQHLLDDAKAKNPQITGTICCPVCKQTTQVPGGSSANLPLFFHFSKLDNVKKEIDARYEVCKICRTKTHKANVSYYCFVCGYGHCQNCHPKHDAAYPGHTQIPVTSATIHSIFCDEHDGLLVHFCVTCTKAICSQCRMGTHSEHIVYDLTYDNKKTQVDLKEILVSYLQSTDKTLENFVNLETKVINDLKRAMTEMTHHRDDLIKQINDQYDSLCLELQQKEAGIKLELSRSKQLVLDIRTSIENLITKVDSWLEPVMGIPEGRIEDTAKLITDVKQQIPSFDINIKTETVKFMIGDDQIKLGEIIEEELKCPIVAGSMSPLEDLLTEVIQNLDTMSVIKDPTLLREIETSKKIADIEYLDNGQLIVCMEDGLKVYDDNGQQIDHYLYHHCKRVDHRYGYLSGVSVGRNVGNIVVTDWSRTGYLHIYDTAGDRWRYNRCSVCRRPWSVGITSDGCYVVSSYDDRKLYMYTSHGVELWSIDTSCGGGLWDVFVDNNDIIFVCRDYKVVVYDKNGKQISILSTDTEIEPRCVFVDKNREIFVCDYKNNNILLFDKNYKFIKCLINLDYQPWKLSLYNNKRLSVIRCHDNKVYVYKI</sequence>
<gene>
    <name evidence="7" type="ORF">LSH36_1997g00019</name>
</gene>
<dbReference type="InterPro" id="IPR013083">
    <property type="entry name" value="Znf_RING/FYVE/PHD"/>
</dbReference>
<dbReference type="GO" id="GO:0008270">
    <property type="term" value="F:zinc ion binding"/>
    <property type="evidence" value="ECO:0007669"/>
    <property type="project" value="UniProtKB-KW"/>
</dbReference>
<dbReference type="Gene3D" id="3.30.40.10">
    <property type="entry name" value="Zinc/RING finger domain, C3HC4 (zinc finger)"/>
    <property type="match status" value="1"/>
</dbReference>
<dbReference type="InterPro" id="IPR047153">
    <property type="entry name" value="TRIM45/56/19-like"/>
</dbReference>
<dbReference type="PROSITE" id="PS50089">
    <property type="entry name" value="ZF_RING_2"/>
    <property type="match status" value="1"/>
</dbReference>
<dbReference type="SUPFAM" id="SSF57845">
    <property type="entry name" value="B-box zinc-binding domain"/>
    <property type="match status" value="1"/>
</dbReference>
<reference evidence="7" key="1">
    <citation type="journal article" date="2023" name="Mol. Biol. Evol.">
        <title>Third-Generation Sequencing Reveals the Adaptive Role of the Epigenome in Three Deep-Sea Polychaetes.</title>
        <authorList>
            <person name="Perez M."/>
            <person name="Aroh O."/>
            <person name="Sun Y."/>
            <person name="Lan Y."/>
            <person name="Juniper S.K."/>
            <person name="Young C.R."/>
            <person name="Angers B."/>
            <person name="Qian P.Y."/>
        </authorList>
    </citation>
    <scope>NUCLEOTIDE SEQUENCE</scope>
    <source>
        <strain evidence="7">P08H-3</strain>
    </source>
</reference>
<dbReference type="PANTHER" id="PTHR25462">
    <property type="entry name" value="BONUS, ISOFORM C-RELATED"/>
    <property type="match status" value="1"/>
</dbReference>
<accession>A0AAD9MP40</accession>